<keyword evidence="3" id="KW-1185">Reference proteome</keyword>
<organism evidence="2 3">
    <name type="scientific">Candidatus Thiomargarita nelsonii</name>
    <dbReference type="NCBI Taxonomy" id="1003181"/>
    <lineage>
        <taxon>Bacteria</taxon>
        <taxon>Pseudomonadati</taxon>
        <taxon>Pseudomonadota</taxon>
        <taxon>Gammaproteobacteria</taxon>
        <taxon>Thiotrichales</taxon>
        <taxon>Thiotrichaceae</taxon>
        <taxon>Thiomargarita</taxon>
    </lineage>
</organism>
<dbReference type="Pfam" id="PF03235">
    <property type="entry name" value="GmrSD_N"/>
    <property type="match status" value="1"/>
</dbReference>
<protein>
    <submittedName>
        <fullName evidence="2">Protein containing DUF262</fullName>
    </submittedName>
</protein>
<name>A0A0A6P0L7_9GAMM</name>
<dbReference type="EMBL" id="LUTY01001598">
    <property type="protein sequence ID" value="OAD21485.1"/>
    <property type="molecule type" value="Genomic_DNA"/>
</dbReference>
<comment type="caution">
    <text evidence="2">The sequence shown here is derived from an EMBL/GenBank/DDBJ whole genome shotgun (WGS) entry which is preliminary data.</text>
</comment>
<sequence>MSEEENITIEGIDKTSTDDLGTYPIDNVLIRSETRTVFEIVRRIKQGRFQLAPDYIWTENQQSRLIESCLMRIPLPVFYLAEEPDGKIIVVDGQQRLTTFLRYIYNEFALQGLASENLLNNKKFEDLSPKLQNRLEDTQLTLYSIDNKVPEEARLDIFERVNSGVPLTRQQMRHALYSGPATKWLKEQAQQDYFLKIVNLKPSYKKEMRDRDIINRFCGFYLLGVEKYPNNDSMDKFLADSLKYMNQKMNEAELTELANRFQSSMKNNYCVFGEHTFRKHKSAKDRRNPFNVAIFDVFSVYLARYSEQQVLDKIDKIRQAFYILMANDKFFKAISGATNSKRNMLNKFEEANKAITEAMK</sequence>
<dbReference type="AlphaFoldDB" id="A0A0A6P0L7"/>
<evidence type="ECO:0000313" key="3">
    <source>
        <dbReference type="Proteomes" id="UP000076962"/>
    </source>
</evidence>
<proteinExistence type="predicted"/>
<gene>
    <name evidence="2" type="ORF">THIOM_002742</name>
</gene>
<dbReference type="PANTHER" id="PTHR39639">
    <property type="entry name" value="CHROMOSOME 16, WHOLE GENOME SHOTGUN SEQUENCE"/>
    <property type="match status" value="1"/>
</dbReference>
<reference evidence="2 3" key="1">
    <citation type="submission" date="2016-05" db="EMBL/GenBank/DDBJ databases">
        <title>Single-cell genome of chain-forming Candidatus Thiomargarita nelsonii and comparison to other large sulfur-oxidizing bacteria.</title>
        <authorList>
            <person name="Winkel M."/>
            <person name="Salman V."/>
            <person name="Woyke T."/>
            <person name="Schulz-Vogt H."/>
            <person name="Richter M."/>
            <person name="Flood B."/>
            <person name="Bailey J."/>
            <person name="Amann R."/>
            <person name="Mussmann M."/>
        </authorList>
    </citation>
    <scope>NUCLEOTIDE SEQUENCE [LARGE SCALE GENOMIC DNA]</scope>
    <source>
        <strain evidence="2 3">THI036</strain>
    </source>
</reference>
<accession>A0A0A6P0L7</accession>
<evidence type="ECO:0000313" key="2">
    <source>
        <dbReference type="EMBL" id="OAD21485.1"/>
    </source>
</evidence>
<dbReference type="InterPro" id="IPR004919">
    <property type="entry name" value="GmrSD_N"/>
</dbReference>
<evidence type="ECO:0000259" key="1">
    <source>
        <dbReference type="Pfam" id="PF03235"/>
    </source>
</evidence>
<feature type="domain" description="GmrSD restriction endonucleases N-terminal" evidence="1">
    <location>
        <begin position="54"/>
        <end position="177"/>
    </location>
</feature>
<dbReference type="PANTHER" id="PTHR39639:SF1">
    <property type="entry name" value="DUF262 DOMAIN-CONTAINING PROTEIN"/>
    <property type="match status" value="1"/>
</dbReference>
<dbReference type="PATRIC" id="fig|1003181.4.peg.3746"/>
<dbReference type="Proteomes" id="UP000076962">
    <property type="component" value="Unassembled WGS sequence"/>
</dbReference>